<name>A0A090QPA7_9GAMM</name>
<reference evidence="2 3" key="1">
    <citation type="journal article" date="2014" name="Genome Announc.">
        <title>Draft Genome Sequences of Two Vibrionaceae Species, Vibrio ponticus C121 and Photobacterium aphoticum C119, Isolated as Coral Reef Microbiota.</title>
        <authorList>
            <person name="Al-saari N."/>
            <person name="Meirelles P.M."/>
            <person name="Mino S."/>
            <person name="Suda W."/>
            <person name="Oshima K."/>
            <person name="Hattori M."/>
            <person name="Ohkuma M."/>
            <person name="Thompson F.L."/>
            <person name="Gomez-Gil B."/>
            <person name="Sawabe T."/>
            <person name="Sawabe T."/>
        </authorList>
    </citation>
    <scope>NUCLEOTIDE SEQUENCE [LARGE SCALE GENOMIC DNA]</scope>
    <source>
        <strain evidence="2 3">JCM 19237</strain>
    </source>
</reference>
<organism evidence="2 3">
    <name type="scientific">Photobacterium aphoticum</name>
    <dbReference type="NCBI Taxonomy" id="754436"/>
    <lineage>
        <taxon>Bacteria</taxon>
        <taxon>Pseudomonadati</taxon>
        <taxon>Pseudomonadota</taxon>
        <taxon>Gammaproteobacteria</taxon>
        <taxon>Vibrionales</taxon>
        <taxon>Vibrionaceae</taxon>
        <taxon>Photobacterium</taxon>
    </lineage>
</organism>
<dbReference type="AlphaFoldDB" id="A0A090QPA7"/>
<evidence type="ECO:0000313" key="2">
    <source>
        <dbReference type="EMBL" id="GAL03659.1"/>
    </source>
</evidence>
<comment type="caution">
    <text evidence="2">The sequence shown here is derived from an EMBL/GenBank/DDBJ whole genome shotgun (WGS) entry which is preliminary data.</text>
</comment>
<dbReference type="eggNOG" id="COG2273">
    <property type="taxonomic scope" value="Bacteria"/>
</dbReference>
<accession>A0A090QPA7</accession>
<protein>
    <recommendedName>
        <fullName evidence="1">Golvesin/Xly CBD-like domain-containing protein</fullName>
    </recommendedName>
</protein>
<evidence type="ECO:0000313" key="3">
    <source>
        <dbReference type="Proteomes" id="UP000029227"/>
    </source>
</evidence>
<feature type="domain" description="Golvesin/Xly CBD-like" evidence="1">
    <location>
        <begin position="17"/>
        <end position="142"/>
    </location>
</feature>
<proteinExistence type="predicted"/>
<dbReference type="InterPro" id="IPR033803">
    <property type="entry name" value="CBD-like_Golvesin-Xly"/>
</dbReference>
<sequence length="144" mass="16044">MCCADAVKFVKRDASAIILDNASEAFHPSGSWTKSKQISGFEKADYAYSRWGDAYWQTQIAEAGTYRVEAMWTADDDRSGSVTYTLSNAQSELDSKTVSQKHNGGKWRHLGELTLQPGPLKVSIENDYFWGLVVADAIRLTKVE</sequence>
<dbReference type="Gene3D" id="2.60.120.260">
    <property type="entry name" value="Galactose-binding domain-like"/>
    <property type="match status" value="1"/>
</dbReference>
<dbReference type="Proteomes" id="UP000029227">
    <property type="component" value="Unassembled WGS sequence"/>
</dbReference>
<dbReference type="EMBL" id="BBMN01000002">
    <property type="protein sequence ID" value="GAL03659.1"/>
    <property type="molecule type" value="Genomic_DNA"/>
</dbReference>
<evidence type="ECO:0000259" key="1">
    <source>
        <dbReference type="Pfam" id="PF25275"/>
    </source>
</evidence>
<dbReference type="STRING" id="754436.JCM19237_6553"/>
<gene>
    <name evidence="2" type="ORF">JCM19237_6553</name>
</gene>
<dbReference type="Pfam" id="PF25275">
    <property type="entry name" value="Golvesin_C"/>
    <property type="match status" value="1"/>
</dbReference>